<protein>
    <submittedName>
        <fullName evidence="2">Uncharacterized protein</fullName>
    </submittedName>
</protein>
<proteinExistence type="predicted"/>
<feature type="chain" id="PRO_5045470388" evidence="1">
    <location>
        <begin position="22"/>
        <end position="248"/>
    </location>
</feature>
<reference evidence="2 3" key="1">
    <citation type="submission" date="2024-08" db="EMBL/GenBank/DDBJ databases">
        <authorList>
            <person name="Cucini C."/>
            <person name="Frati F."/>
        </authorList>
    </citation>
    <scope>NUCLEOTIDE SEQUENCE [LARGE SCALE GENOMIC DNA]</scope>
</reference>
<comment type="caution">
    <text evidence="2">The sequence shown here is derived from an EMBL/GenBank/DDBJ whole genome shotgun (WGS) entry which is preliminary data.</text>
</comment>
<evidence type="ECO:0000313" key="3">
    <source>
        <dbReference type="Proteomes" id="UP001642540"/>
    </source>
</evidence>
<keyword evidence="1" id="KW-0732">Signal</keyword>
<organism evidence="2 3">
    <name type="scientific">Orchesella dallaii</name>
    <dbReference type="NCBI Taxonomy" id="48710"/>
    <lineage>
        <taxon>Eukaryota</taxon>
        <taxon>Metazoa</taxon>
        <taxon>Ecdysozoa</taxon>
        <taxon>Arthropoda</taxon>
        <taxon>Hexapoda</taxon>
        <taxon>Collembola</taxon>
        <taxon>Entomobryomorpha</taxon>
        <taxon>Entomobryoidea</taxon>
        <taxon>Orchesellidae</taxon>
        <taxon>Orchesellinae</taxon>
        <taxon>Orchesella</taxon>
    </lineage>
</organism>
<feature type="signal peptide" evidence="1">
    <location>
        <begin position="1"/>
        <end position="21"/>
    </location>
</feature>
<evidence type="ECO:0000256" key="1">
    <source>
        <dbReference type="SAM" id="SignalP"/>
    </source>
</evidence>
<evidence type="ECO:0000313" key="2">
    <source>
        <dbReference type="EMBL" id="CAL8123189.1"/>
    </source>
</evidence>
<gene>
    <name evidence="2" type="ORF">ODALV1_LOCUS20122</name>
</gene>
<keyword evidence="3" id="KW-1185">Reference proteome</keyword>
<name>A0ABP1R8W1_9HEXA</name>
<accession>A0ABP1R8W1</accession>
<sequence>MRENFLYFIVALLLVANNAGAQDEPEPTCGLRGITSSLENPYRLPLTSDYPLTREMIWQVSFTGDVNFTSGLPHPHYNYIEATRTTSYYRLYSNGLTRYFPRTFNTREIFRGINIHCLSGTVAKYYVIIPLQDMTEPTFTEELYTMHITTNWGKTRPISEGQFIIVNDNDYELGKDELGKHLIFETPNYEGLLRIEPVRLWVKPDPEKFYYRLDLYLENDLPPGTIQVPLSASDDFNSGSTVIEIVVT</sequence>
<dbReference type="EMBL" id="CAXLJM020000068">
    <property type="protein sequence ID" value="CAL8123189.1"/>
    <property type="molecule type" value="Genomic_DNA"/>
</dbReference>
<dbReference type="Proteomes" id="UP001642540">
    <property type="component" value="Unassembled WGS sequence"/>
</dbReference>